<dbReference type="AlphaFoldDB" id="A0A1L9Q4U6"/>
<feature type="transmembrane region" description="Helical" evidence="7">
    <location>
        <begin position="168"/>
        <end position="187"/>
    </location>
</feature>
<feature type="transmembrane region" description="Helical" evidence="7">
    <location>
        <begin position="49"/>
        <end position="68"/>
    </location>
</feature>
<dbReference type="GO" id="GO:0022857">
    <property type="term" value="F:transmembrane transporter activity"/>
    <property type="evidence" value="ECO:0007669"/>
    <property type="project" value="InterPro"/>
</dbReference>
<dbReference type="Gene3D" id="1.20.1740.10">
    <property type="entry name" value="Amino acid/polyamine transporter I"/>
    <property type="match status" value="1"/>
</dbReference>
<feature type="transmembrane region" description="Helical" evidence="7">
    <location>
        <begin position="238"/>
        <end position="261"/>
    </location>
</feature>
<feature type="transmembrane region" description="Helical" evidence="7">
    <location>
        <begin position="80"/>
        <end position="102"/>
    </location>
</feature>
<dbReference type="PANTHER" id="PTHR45649:SF28">
    <property type="entry name" value="TRANSPORTER, PUTATIVE (EUROFUNG)-RELATED"/>
    <property type="match status" value="1"/>
</dbReference>
<dbReference type="STRING" id="1036611.A0A1L9Q4U6"/>
<evidence type="ECO:0000256" key="3">
    <source>
        <dbReference type="ARBA" id="ARBA00022692"/>
    </source>
</evidence>
<feature type="transmembrane region" description="Helical" evidence="7">
    <location>
        <begin position="331"/>
        <end position="353"/>
    </location>
</feature>
<reference evidence="9" key="1">
    <citation type="journal article" date="2017" name="Genome Biol.">
        <title>Comparative genomics reveals high biological diversity and specific adaptations in the industrially and medically important fungal genus Aspergillus.</title>
        <authorList>
            <person name="de Vries R.P."/>
            <person name="Riley R."/>
            <person name="Wiebenga A."/>
            <person name="Aguilar-Osorio G."/>
            <person name="Amillis S."/>
            <person name="Uchima C.A."/>
            <person name="Anderluh G."/>
            <person name="Asadollahi M."/>
            <person name="Askin M."/>
            <person name="Barry K."/>
            <person name="Battaglia E."/>
            <person name="Bayram O."/>
            <person name="Benocci T."/>
            <person name="Braus-Stromeyer S.A."/>
            <person name="Caldana C."/>
            <person name="Canovas D."/>
            <person name="Cerqueira G.C."/>
            <person name="Chen F."/>
            <person name="Chen W."/>
            <person name="Choi C."/>
            <person name="Clum A."/>
            <person name="Dos Santos R.A."/>
            <person name="Damasio A.R."/>
            <person name="Diallinas G."/>
            <person name="Emri T."/>
            <person name="Fekete E."/>
            <person name="Flipphi M."/>
            <person name="Freyberg S."/>
            <person name="Gallo A."/>
            <person name="Gournas C."/>
            <person name="Habgood R."/>
            <person name="Hainaut M."/>
            <person name="Harispe M.L."/>
            <person name="Henrissat B."/>
            <person name="Hilden K.S."/>
            <person name="Hope R."/>
            <person name="Hossain A."/>
            <person name="Karabika E."/>
            <person name="Karaffa L."/>
            <person name="Karanyi Z."/>
            <person name="Krasevec N."/>
            <person name="Kuo A."/>
            <person name="Kusch H."/>
            <person name="LaButti K."/>
            <person name="Lagendijk E.L."/>
            <person name="Lapidus A."/>
            <person name="Levasseur A."/>
            <person name="Lindquist E."/>
            <person name="Lipzen A."/>
            <person name="Logrieco A.F."/>
            <person name="MacCabe A."/>
            <person name="Maekelae M.R."/>
            <person name="Malavazi I."/>
            <person name="Melin P."/>
            <person name="Meyer V."/>
            <person name="Mielnichuk N."/>
            <person name="Miskei M."/>
            <person name="Molnar A.P."/>
            <person name="Mule G."/>
            <person name="Ngan C.Y."/>
            <person name="Orejas M."/>
            <person name="Orosz E."/>
            <person name="Ouedraogo J.P."/>
            <person name="Overkamp K.M."/>
            <person name="Park H.-S."/>
            <person name="Perrone G."/>
            <person name="Piumi F."/>
            <person name="Punt P.J."/>
            <person name="Ram A.F."/>
            <person name="Ramon A."/>
            <person name="Rauscher S."/>
            <person name="Record E."/>
            <person name="Riano-Pachon D.M."/>
            <person name="Robert V."/>
            <person name="Roehrig J."/>
            <person name="Ruller R."/>
            <person name="Salamov A."/>
            <person name="Salih N.S."/>
            <person name="Samson R.A."/>
            <person name="Sandor E."/>
            <person name="Sanguinetti M."/>
            <person name="Schuetze T."/>
            <person name="Sepcic K."/>
            <person name="Shelest E."/>
            <person name="Sherlock G."/>
            <person name="Sophianopoulou V."/>
            <person name="Squina F.M."/>
            <person name="Sun H."/>
            <person name="Susca A."/>
            <person name="Todd R.B."/>
            <person name="Tsang A."/>
            <person name="Unkles S.E."/>
            <person name="van de Wiele N."/>
            <person name="van Rossen-Uffink D."/>
            <person name="Oliveira J.V."/>
            <person name="Vesth T.C."/>
            <person name="Visser J."/>
            <person name="Yu J.-H."/>
            <person name="Zhou M."/>
            <person name="Andersen M.R."/>
            <person name="Archer D.B."/>
            <person name="Baker S.E."/>
            <person name="Benoit I."/>
            <person name="Brakhage A.A."/>
            <person name="Braus G.H."/>
            <person name="Fischer R."/>
            <person name="Frisvad J.C."/>
            <person name="Goldman G.H."/>
            <person name="Houbraken J."/>
            <person name="Oakley B."/>
            <person name="Pocsi I."/>
            <person name="Scazzocchio C."/>
            <person name="Seiboth B."/>
            <person name="vanKuyk P.A."/>
            <person name="Wortman J."/>
            <person name="Dyer P.S."/>
            <person name="Grigoriev I.V."/>
        </authorList>
    </citation>
    <scope>NUCLEOTIDE SEQUENCE [LARGE SCALE GENOMIC DNA]</scope>
    <source>
        <strain evidence="9">CBS 583.65</strain>
    </source>
</reference>
<comment type="subcellular location">
    <subcellularLocation>
        <location evidence="1">Membrane</location>
        <topology evidence="1">Multi-pass membrane protein</topology>
    </subcellularLocation>
</comment>
<evidence type="ECO:0000256" key="2">
    <source>
        <dbReference type="ARBA" id="ARBA00022448"/>
    </source>
</evidence>
<dbReference type="OrthoDB" id="3900342at2759"/>
<dbReference type="Proteomes" id="UP000184073">
    <property type="component" value="Unassembled WGS sequence"/>
</dbReference>
<keyword evidence="9" id="KW-1185">Reference proteome</keyword>
<name>A0A1L9Q4U6_ASPVE</name>
<evidence type="ECO:0000256" key="5">
    <source>
        <dbReference type="ARBA" id="ARBA00023136"/>
    </source>
</evidence>
<accession>A0A1L9Q4U6</accession>
<keyword evidence="5 7" id="KW-0472">Membrane</keyword>
<keyword evidence="2" id="KW-0813">Transport</keyword>
<dbReference type="PANTHER" id="PTHR45649">
    <property type="entry name" value="AMINO-ACID PERMEASE BAT1"/>
    <property type="match status" value="1"/>
</dbReference>
<dbReference type="InterPro" id="IPR002293">
    <property type="entry name" value="AA/rel_permease1"/>
</dbReference>
<feature type="transmembrane region" description="Helical" evidence="7">
    <location>
        <begin position="480"/>
        <end position="498"/>
    </location>
</feature>
<sequence length="515" mass="55382">MASLSKTKSTDGMPDDKSVSAGDVENVDNRTPALGYDAVLHQRRSTATLLFQSLAISAPPFAIGTPLINAMYGGGPLSLFVGWLVVASLAQCVALSVAELASRYPTSAGPYYWSFQIASKAKVPVSFVTGWIWLTGNWTIALGVNFGFAQLIAGTVTLYHPTWEATPWQLVLILWAIVWSSVLICVFMHRWLHIVDSLCAMWTALITVVYIIVLLVQAKGRRHDASYAFGEYTEEYSGWGHFTFFIGLLPAGYTFAAVGMISSMAEETPMPEVKVPRAISLSVPTIGTLGLALVIAINFVLPPMEDVMAAPYTQALPKVFEWATGSPSGGVGLMVLLLVLSLFCSISVTTAASRCTWAFSRDKAVPLSSVWSKVTDKGIPLYALLLVAIVQMLLGCINLGSSSAFTAFVSVGVIALSVSYLIPVAISLAHHRTEVNQARFHCVAPLGTFVNCVALCWIAFQAVLFSMPVAIPTTPTEMNYASVVLVGFASTAFVWYIVNARKSYTGPPESDGIGF</sequence>
<feature type="transmembrane region" description="Helical" evidence="7">
    <location>
        <begin position="281"/>
        <end position="301"/>
    </location>
</feature>
<protein>
    <recommendedName>
        <fullName evidence="10">Amino acid permease/ SLC12A domain-containing protein</fullName>
    </recommendedName>
</protein>
<feature type="transmembrane region" description="Helical" evidence="7">
    <location>
        <begin position="440"/>
        <end position="460"/>
    </location>
</feature>
<organism evidence="8 9">
    <name type="scientific">Aspergillus versicolor CBS 583.65</name>
    <dbReference type="NCBI Taxonomy" id="1036611"/>
    <lineage>
        <taxon>Eukaryota</taxon>
        <taxon>Fungi</taxon>
        <taxon>Dikarya</taxon>
        <taxon>Ascomycota</taxon>
        <taxon>Pezizomycotina</taxon>
        <taxon>Eurotiomycetes</taxon>
        <taxon>Eurotiomycetidae</taxon>
        <taxon>Eurotiales</taxon>
        <taxon>Aspergillaceae</taxon>
        <taxon>Aspergillus</taxon>
        <taxon>Aspergillus subgen. Nidulantes</taxon>
    </lineage>
</organism>
<dbReference type="PIRSF" id="PIRSF006060">
    <property type="entry name" value="AA_transporter"/>
    <property type="match status" value="1"/>
</dbReference>
<keyword evidence="3 7" id="KW-0812">Transmembrane</keyword>
<evidence type="ECO:0000256" key="1">
    <source>
        <dbReference type="ARBA" id="ARBA00004141"/>
    </source>
</evidence>
<evidence type="ECO:0000313" key="9">
    <source>
        <dbReference type="Proteomes" id="UP000184073"/>
    </source>
</evidence>
<feature type="transmembrane region" description="Helical" evidence="7">
    <location>
        <begin position="407"/>
        <end position="428"/>
    </location>
</feature>
<dbReference type="VEuPathDB" id="FungiDB:ASPVEDRAFT_89975"/>
<feature type="transmembrane region" description="Helical" evidence="7">
    <location>
        <begin position="199"/>
        <end position="218"/>
    </location>
</feature>
<evidence type="ECO:0008006" key="10">
    <source>
        <dbReference type="Google" id="ProtNLM"/>
    </source>
</evidence>
<dbReference type="RefSeq" id="XP_040674528.1">
    <property type="nucleotide sequence ID" value="XM_040818708.1"/>
</dbReference>
<feature type="transmembrane region" description="Helical" evidence="7">
    <location>
        <begin position="381"/>
        <end position="401"/>
    </location>
</feature>
<evidence type="ECO:0000256" key="7">
    <source>
        <dbReference type="SAM" id="Phobius"/>
    </source>
</evidence>
<keyword evidence="4 7" id="KW-1133">Transmembrane helix</keyword>
<feature type="region of interest" description="Disordered" evidence="6">
    <location>
        <begin position="1"/>
        <end position="26"/>
    </location>
</feature>
<evidence type="ECO:0000313" key="8">
    <source>
        <dbReference type="EMBL" id="OJJ08766.1"/>
    </source>
</evidence>
<evidence type="ECO:0000256" key="6">
    <source>
        <dbReference type="SAM" id="MobiDB-lite"/>
    </source>
</evidence>
<dbReference type="GeneID" id="63734219"/>
<evidence type="ECO:0000256" key="4">
    <source>
        <dbReference type="ARBA" id="ARBA00022989"/>
    </source>
</evidence>
<dbReference type="Pfam" id="PF13520">
    <property type="entry name" value="AA_permease_2"/>
    <property type="match status" value="1"/>
</dbReference>
<dbReference type="EMBL" id="KV878141">
    <property type="protein sequence ID" value="OJJ08766.1"/>
    <property type="molecule type" value="Genomic_DNA"/>
</dbReference>
<feature type="transmembrane region" description="Helical" evidence="7">
    <location>
        <begin position="123"/>
        <end position="148"/>
    </location>
</feature>
<gene>
    <name evidence="8" type="ORF">ASPVEDRAFT_89975</name>
</gene>
<proteinExistence type="predicted"/>
<dbReference type="GO" id="GO:0016020">
    <property type="term" value="C:membrane"/>
    <property type="evidence" value="ECO:0007669"/>
    <property type="project" value="UniProtKB-SubCell"/>
</dbReference>